<proteinExistence type="predicted"/>
<dbReference type="InterPro" id="IPR021560">
    <property type="entry name" value="DUF3021"/>
</dbReference>
<evidence type="ECO:0000313" key="3">
    <source>
        <dbReference type="Proteomes" id="UP000182737"/>
    </source>
</evidence>
<evidence type="ECO:0008006" key="4">
    <source>
        <dbReference type="Google" id="ProtNLM"/>
    </source>
</evidence>
<keyword evidence="1" id="KW-1133">Transmembrane helix</keyword>
<dbReference type="EMBL" id="FORI01000001">
    <property type="protein sequence ID" value="SFI44429.1"/>
    <property type="molecule type" value="Genomic_DNA"/>
</dbReference>
<dbReference type="Pfam" id="PF11457">
    <property type="entry name" value="DUF3021"/>
    <property type="match status" value="1"/>
</dbReference>
<dbReference type="AlphaFoldDB" id="A0A1I3I941"/>
<protein>
    <recommendedName>
        <fullName evidence="4">DUF3021 domain-containing protein</fullName>
    </recommendedName>
</protein>
<keyword evidence="1" id="KW-0812">Transmembrane</keyword>
<evidence type="ECO:0000313" key="2">
    <source>
        <dbReference type="EMBL" id="SFI44429.1"/>
    </source>
</evidence>
<dbReference type="OrthoDB" id="361805at2"/>
<gene>
    <name evidence="2" type="ORF">SAMN04487775_101414</name>
</gene>
<feature type="transmembrane region" description="Helical" evidence="1">
    <location>
        <begin position="21"/>
        <end position="37"/>
    </location>
</feature>
<organism evidence="2 3">
    <name type="scientific">Treponema bryantii</name>
    <dbReference type="NCBI Taxonomy" id="163"/>
    <lineage>
        <taxon>Bacteria</taxon>
        <taxon>Pseudomonadati</taxon>
        <taxon>Spirochaetota</taxon>
        <taxon>Spirochaetia</taxon>
        <taxon>Spirochaetales</taxon>
        <taxon>Treponemataceae</taxon>
        <taxon>Treponema</taxon>
    </lineage>
</organism>
<dbReference type="RefSeq" id="WP_074929992.1">
    <property type="nucleotide sequence ID" value="NZ_FORI01000001.1"/>
</dbReference>
<name>A0A1I3I941_9SPIR</name>
<keyword evidence="1" id="KW-0472">Membrane</keyword>
<feature type="transmembrane region" description="Helical" evidence="1">
    <location>
        <begin position="109"/>
        <end position="130"/>
    </location>
</feature>
<keyword evidence="3" id="KW-1185">Reference proteome</keyword>
<accession>A0A1I3I941</accession>
<evidence type="ECO:0000256" key="1">
    <source>
        <dbReference type="SAM" id="Phobius"/>
    </source>
</evidence>
<feature type="transmembrane region" description="Helical" evidence="1">
    <location>
        <begin position="49"/>
        <end position="69"/>
    </location>
</feature>
<dbReference type="Proteomes" id="UP000182737">
    <property type="component" value="Unassembled WGS sequence"/>
</dbReference>
<sequence>MKVSDNKHEMISEMINITTRVVTMIFIIITISSILAGDAKTIRFGLEDIAGVLLMGLTSGVGFGVFYIKKNMSAKLIAIVQIFYFLILNAVLLLIGLNLGWFKKEIPSLVAMEIMFIVVYFVVTLLVYLVDFNEAKKINQKLNDRKKL</sequence>
<reference evidence="3" key="1">
    <citation type="submission" date="2016-10" db="EMBL/GenBank/DDBJ databases">
        <authorList>
            <person name="Varghese N."/>
            <person name="Submissions S."/>
        </authorList>
    </citation>
    <scope>NUCLEOTIDE SEQUENCE [LARGE SCALE GENOMIC DNA]</scope>
    <source>
        <strain evidence="3">XBD1002</strain>
    </source>
</reference>
<feature type="transmembrane region" description="Helical" evidence="1">
    <location>
        <begin position="76"/>
        <end position="97"/>
    </location>
</feature>